<reference evidence="3" key="1">
    <citation type="submission" date="2015-11" db="EMBL/GenBank/DDBJ databases">
        <authorList>
            <person name="Kumar R."/>
            <person name="Singh D."/>
            <person name="Swarnkar M.K."/>
            <person name="Singh A.K."/>
            <person name="Kumar S."/>
        </authorList>
    </citation>
    <scope>NUCLEOTIDE SEQUENCE [LARGE SCALE GENOMIC DNA]</scope>
    <source>
        <strain evidence="3">ERGS4:06</strain>
    </source>
</reference>
<dbReference type="Proteomes" id="UP000059574">
    <property type="component" value="Chromosome"/>
</dbReference>
<accession>A0A0S2M3N5</accession>
<sequence>MRAINGAAQAKTIPTAPDASPLNDVESAKSFTATARTVAASGFAIKSAMTVSHQILVHDFVLSHGRSMMATGATAAKTIKANDRKIIEHMRMNDSIHTTRTAMAVTTTAPVGPPVVPLLSETTSQSRPEPASAFWKPNSLMNTT</sequence>
<organism evidence="2 3">
    <name type="scientific">Arthrobacter alpinus</name>
    <dbReference type="NCBI Taxonomy" id="656366"/>
    <lineage>
        <taxon>Bacteria</taxon>
        <taxon>Bacillati</taxon>
        <taxon>Actinomycetota</taxon>
        <taxon>Actinomycetes</taxon>
        <taxon>Micrococcales</taxon>
        <taxon>Micrococcaceae</taxon>
        <taxon>Arthrobacter</taxon>
    </lineage>
</organism>
<name>A0A0S2M3N5_9MICC</name>
<reference evidence="2 3" key="2">
    <citation type="journal article" date="2016" name="J. Biotechnol.">
        <title>Complete genome sequence of Arthrobacter alpinus ERGS4:06, a yellow pigmented bacterium tolerant to cold and radiations isolated from Sikkim Himalaya.</title>
        <authorList>
            <person name="Kumar R."/>
            <person name="Singh D."/>
            <person name="Swarnkar M.K."/>
            <person name="Singh A.K."/>
            <person name="Kumar S."/>
        </authorList>
    </citation>
    <scope>NUCLEOTIDE SEQUENCE [LARGE SCALE GENOMIC DNA]</scope>
    <source>
        <strain evidence="2 3">ERGS4:06</strain>
    </source>
</reference>
<evidence type="ECO:0000256" key="1">
    <source>
        <dbReference type="SAM" id="MobiDB-lite"/>
    </source>
</evidence>
<feature type="region of interest" description="Disordered" evidence="1">
    <location>
        <begin position="121"/>
        <end position="144"/>
    </location>
</feature>
<evidence type="ECO:0000313" key="2">
    <source>
        <dbReference type="EMBL" id="ALO68198.1"/>
    </source>
</evidence>
<dbReference type="AlphaFoldDB" id="A0A0S2M3N5"/>
<evidence type="ECO:0000313" key="3">
    <source>
        <dbReference type="Proteomes" id="UP000059574"/>
    </source>
</evidence>
<gene>
    <name evidence="2" type="ORF">AS189_18950</name>
</gene>
<proteinExistence type="predicted"/>
<dbReference type="EMBL" id="CP013200">
    <property type="protein sequence ID" value="ALO68198.1"/>
    <property type="molecule type" value="Genomic_DNA"/>
</dbReference>
<protein>
    <submittedName>
        <fullName evidence="2">Uncharacterized protein</fullName>
    </submittedName>
</protein>
<feature type="region of interest" description="Disordered" evidence="1">
    <location>
        <begin position="1"/>
        <end position="23"/>
    </location>
</feature>